<evidence type="ECO:0000256" key="4">
    <source>
        <dbReference type="ARBA" id="ARBA00022692"/>
    </source>
</evidence>
<reference evidence="12" key="1">
    <citation type="submission" date="2017-09" db="EMBL/GenBank/DDBJ databases">
        <title>Metaegenomics of thermophilic ammonia-oxidizing enrichment culture.</title>
        <authorList>
            <person name="Kato S."/>
            <person name="Suzuki K."/>
        </authorList>
    </citation>
    <scope>NUCLEOTIDE SEQUENCE [LARGE SCALE GENOMIC DNA]</scope>
</reference>
<accession>A0A2H5X9I0</accession>
<comment type="subcellular location">
    <subcellularLocation>
        <location evidence="8">Cell membrane</location>
        <topology evidence="8">Multi-pass membrane protein</topology>
    </subcellularLocation>
    <subcellularLocation>
        <location evidence="1">Membrane</location>
        <topology evidence="1">Multi-pass membrane protein</topology>
    </subcellularLocation>
</comment>
<feature type="signal peptide" evidence="9">
    <location>
        <begin position="1"/>
        <end position="21"/>
    </location>
</feature>
<dbReference type="InterPro" id="IPR024041">
    <property type="entry name" value="NH4_transpt_AmtB-like_dom"/>
</dbReference>
<feature type="transmembrane region" description="Helical" evidence="8">
    <location>
        <begin position="474"/>
        <end position="496"/>
    </location>
</feature>
<keyword evidence="3 8" id="KW-0813">Transport</keyword>
<name>A0A2H5X9I0_9BACT</name>
<evidence type="ECO:0000256" key="7">
    <source>
        <dbReference type="ARBA" id="ARBA00023177"/>
    </source>
</evidence>
<keyword evidence="9" id="KW-0732">Signal</keyword>
<comment type="similarity">
    <text evidence="2 8">Belongs to the ammonia transporter channel (TC 1.A.11.2) family.</text>
</comment>
<evidence type="ECO:0000256" key="3">
    <source>
        <dbReference type="ARBA" id="ARBA00022448"/>
    </source>
</evidence>
<dbReference type="PANTHER" id="PTHR11730:SF6">
    <property type="entry name" value="AMMONIUM TRANSPORTER"/>
    <property type="match status" value="1"/>
</dbReference>
<feature type="transmembrane region" description="Helical" evidence="8">
    <location>
        <begin position="185"/>
        <end position="206"/>
    </location>
</feature>
<feature type="transmembrane region" description="Helical" evidence="8">
    <location>
        <begin position="376"/>
        <end position="394"/>
    </location>
</feature>
<dbReference type="SUPFAM" id="SSF111352">
    <property type="entry name" value="Ammonium transporter"/>
    <property type="match status" value="1"/>
</dbReference>
<evidence type="ECO:0000256" key="5">
    <source>
        <dbReference type="ARBA" id="ARBA00022989"/>
    </source>
</evidence>
<dbReference type="GO" id="GO:0008519">
    <property type="term" value="F:ammonium channel activity"/>
    <property type="evidence" value="ECO:0007669"/>
    <property type="project" value="InterPro"/>
</dbReference>
<evidence type="ECO:0000256" key="6">
    <source>
        <dbReference type="ARBA" id="ARBA00023136"/>
    </source>
</evidence>
<dbReference type="Proteomes" id="UP000236173">
    <property type="component" value="Unassembled WGS sequence"/>
</dbReference>
<protein>
    <recommendedName>
        <fullName evidence="8">Ammonium transporter</fullName>
    </recommendedName>
</protein>
<evidence type="ECO:0000256" key="2">
    <source>
        <dbReference type="ARBA" id="ARBA00005887"/>
    </source>
</evidence>
<dbReference type="InterPro" id="IPR018047">
    <property type="entry name" value="Ammonium_transpt_CS"/>
</dbReference>
<feature type="transmembrane region" description="Helical" evidence="8">
    <location>
        <begin position="430"/>
        <end position="454"/>
    </location>
</feature>
<feature type="chain" id="PRO_5014191425" description="Ammonium transporter" evidence="9">
    <location>
        <begin position="22"/>
        <end position="660"/>
    </location>
</feature>
<evidence type="ECO:0000256" key="9">
    <source>
        <dbReference type="SAM" id="SignalP"/>
    </source>
</evidence>
<dbReference type="InterPro" id="IPR029020">
    <property type="entry name" value="Ammonium/urea_transptr"/>
</dbReference>
<feature type="transmembrane region" description="Helical" evidence="8">
    <location>
        <begin position="86"/>
        <end position="107"/>
    </location>
</feature>
<keyword evidence="6 8" id="KW-0472">Membrane</keyword>
<dbReference type="NCBIfam" id="TIGR00836">
    <property type="entry name" value="amt"/>
    <property type="match status" value="1"/>
</dbReference>
<evidence type="ECO:0000259" key="10">
    <source>
        <dbReference type="Pfam" id="PF00909"/>
    </source>
</evidence>
<dbReference type="PROSITE" id="PS01219">
    <property type="entry name" value="AMMONIUM_TRANSP"/>
    <property type="match status" value="1"/>
</dbReference>
<proteinExistence type="inferred from homology"/>
<keyword evidence="5 8" id="KW-1133">Transmembrane helix</keyword>
<evidence type="ECO:0000256" key="8">
    <source>
        <dbReference type="RuleBase" id="RU362002"/>
    </source>
</evidence>
<dbReference type="GO" id="GO:0097272">
    <property type="term" value="P:ammonium homeostasis"/>
    <property type="evidence" value="ECO:0007669"/>
    <property type="project" value="TreeGrafter"/>
</dbReference>
<feature type="transmembrane region" description="Helical" evidence="8">
    <location>
        <begin position="339"/>
        <end position="364"/>
    </location>
</feature>
<feature type="transmembrane region" description="Helical" evidence="8">
    <location>
        <begin position="227"/>
        <end position="248"/>
    </location>
</feature>
<feature type="transmembrane region" description="Helical" evidence="8">
    <location>
        <begin position="128"/>
        <end position="150"/>
    </location>
</feature>
<sequence>MRWLLVALALLVVGIASKGMAAGDAGGYKTGNAADVMDAEGNKFVVPEPPKGAKPAEVKAYQAFQAQAKREPLAMKLADAVGQNRVAINLMWTLLTGFLVMFMQAGFALVETGFCRAKNAAHTMFMNFFIYPIGIVGFWLVGFALMFGGAATVANFGGLMAQGFGKEFTISLFGKDFGLWGTKGWLLSGIAYDTTIFTLFLFQLVFMDTAATIPTGAMAERWKLSAFVIYGFFMTMLLYPLFGNWAWGGGWLANLGANFGLGHGYVDFAGSGVVHSIGGLCGLAGAMVLGPRIGKYNRDGSPNVIAGHNIPMAILGTLILAFGWFGFNPGSTLGASGGGNLRIGVIATVTMLASASGALAAGLYTWWRTGKPDPTMACNGMLAGLVAITAPSGFVGANAAIIIGAIAGVLVCVSVQLLDKWHVDDPVGAISVHGTCGLFGVLSVGIFADGTFGVGWNGVAGAVKGCLYGDWGQLAAQLIGVATLIVWAFGMSWVFFKVLDRVMGLRVSPEVELEGLDLAETGVLAYHGFVREPEEPVVVTPPEWIPSARIPQLVETMLRKPSPTDHEPQTSTVIEERPSARLYSVVLENANSERAKRRWERLCHEPHQAPPEFHEVYRHLVSFDGREFVFRGGDPERMRKAVERLFEGYLGVGATVTVEV</sequence>
<dbReference type="PANTHER" id="PTHR11730">
    <property type="entry name" value="AMMONIUM TRANSPORTER"/>
    <property type="match status" value="1"/>
</dbReference>
<dbReference type="Pfam" id="PF00909">
    <property type="entry name" value="Ammonium_transp"/>
    <property type="match status" value="1"/>
</dbReference>
<keyword evidence="7 8" id="KW-0924">Ammonia transport</keyword>
<evidence type="ECO:0000256" key="1">
    <source>
        <dbReference type="ARBA" id="ARBA00004141"/>
    </source>
</evidence>
<evidence type="ECO:0000313" key="12">
    <source>
        <dbReference type="Proteomes" id="UP000236173"/>
    </source>
</evidence>
<dbReference type="Gene3D" id="1.10.3430.10">
    <property type="entry name" value="Ammonium transporter AmtB like domains"/>
    <property type="match status" value="1"/>
</dbReference>
<keyword evidence="4 8" id="KW-0812">Transmembrane</keyword>
<feature type="transmembrane region" description="Helical" evidence="8">
    <location>
        <begin position="310"/>
        <end position="327"/>
    </location>
</feature>
<dbReference type="EMBL" id="BEHT01000003">
    <property type="protein sequence ID" value="GBC97825.1"/>
    <property type="molecule type" value="Genomic_DNA"/>
</dbReference>
<feature type="domain" description="Ammonium transporter AmtB-like" evidence="10">
    <location>
        <begin position="92"/>
        <end position="526"/>
    </location>
</feature>
<feature type="transmembrane region" description="Helical" evidence="8">
    <location>
        <begin position="400"/>
        <end position="418"/>
    </location>
</feature>
<dbReference type="GO" id="GO:0005886">
    <property type="term" value="C:plasma membrane"/>
    <property type="evidence" value="ECO:0007669"/>
    <property type="project" value="UniProtKB-SubCell"/>
</dbReference>
<organism evidence="11 12">
    <name type="scientific">Candidatus Fervidibacter japonicus</name>
    <dbReference type="NCBI Taxonomy" id="2035412"/>
    <lineage>
        <taxon>Bacteria</taxon>
        <taxon>Candidatus Fervidibacterota</taxon>
        <taxon>Candidatus Fervidibacter</taxon>
    </lineage>
</organism>
<feature type="transmembrane region" description="Helical" evidence="8">
    <location>
        <begin position="268"/>
        <end position="289"/>
    </location>
</feature>
<gene>
    <name evidence="11" type="primary">amt</name>
    <name evidence="11" type="ORF">HRbin17_00320</name>
</gene>
<dbReference type="AlphaFoldDB" id="A0A2H5X9I0"/>
<dbReference type="InterPro" id="IPR001905">
    <property type="entry name" value="Ammonium_transpt"/>
</dbReference>
<comment type="caution">
    <text evidence="11">The sequence shown here is derived from an EMBL/GenBank/DDBJ whole genome shotgun (WGS) entry which is preliminary data.</text>
</comment>
<evidence type="ECO:0000313" key="11">
    <source>
        <dbReference type="EMBL" id="GBC97825.1"/>
    </source>
</evidence>